<dbReference type="InParanoid" id="A0A7C8MPS3"/>
<dbReference type="AlphaFoldDB" id="A0A7C8MPS3"/>
<proteinExistence type="predicted"/>
<comment type="caution">
    <text evidence="1">The sequence shown here is derived from an EMBL/GenBank/DDBJ whole genome shotgun (WGS) entry which is preliminary data.</text>
</comment>
<gene>
    <name evidence="1" type="ORF">GQX73_g5231</name>
</gene>
<name>A0A7C8MPS3_9PEZI</name>
<organism evidence="1 2">
    <name type="scientific">Xylaria multiplex</name>
    <dbReference type="NCBI Taxonomy" id="323545"/>
    <lineage>
        <taxon>Eukaryota</taxon>
        <taxon>Fungi</taxon>
        <taxon>Dikarya</taxon>
        <taxon>Ascomycota</taxon>
        <taxon>Pezizomycotina</taxon>
        <taxon>Sordariomycetes</taxon>
        <taxon>Xylariomycetidae</taxon>
        <taxon>Xylariales</taxon>
        <taxon>Xylariaceae</taxon>
        <taxon>Xylaria</taxon>
    </lineage>
</organism>
<dbReference type="Proteomes" id="UP000481858">
    <property type="component" value="Unassembled WGS sequence"/>
</dbReference>
<evidence type="ECO:0000313" key="1">
    <source>
        <dbReference type="EMBL" id="KAF2968370.1"/>
    </source>
</evidence>
<reference evidence="1 2" key="1">
    <citation type="submission" date="2019-12" db="EMBL/GenBank/DDBJ databases">
        <title>Draft genome sequence of the ascomycete Xylaria multiplex DSM 110363.</title>
        <authorList>
            <person name="Buettner E."/>
            <person name="Kellner H."/>
        </authorList>
    </citation>
    <scope>NUCLEOTIDE SEQUENCE [LARGE SCALE GENOMIC DNA]</scope>
    <source>
        <strain evidence="1 2">DSM 110363</strain>
    </source>
</reference>
<accession>A0A7C8MPS3</accession>
<dbReference type="EMBL" id="WUBL01000052">
    <property type="protein sequence ID" value="KAF2968370.1"/>
    <property type="molecule type" value="Genomic_DNA"/>
</dbReference>
<evidence type="ECO:0008006" key="3">
    <source>
        <dbReference type="Google" id="ProtNLM"/>
    </source>
</evidence>
<dbReference type="OrthoDB" id="2821191at2759"/>
<keyword evidence="2" id="KW-1185">Reference proteome</keyword>
<protein>
    <recommendedName>
        <fullName evidence="3">N-acetyltransferase domain-containing protein</fullName>
    </recommendedName>
</protein>
<evidence type="ECO:0000313" key="2">
    <source>
        <dbReference type="Proteomes" id="UP000481858"/>
    </source>
</evidence>
<dbReference type="Gene3D" id="3.40.630.30">
    <property type="match status" value="1"/>
</dbReference>
<sequence length="195" mass="21889">MASASPFHVRDLEGPKDVKFLIEAFDASLPQLASIGSGGQWGSQPFSERPTTKDRIKIFEQALRYQLTGEGDPIRLFIIEAEIPSSAVDELPEPVHIRTDDAGKKFLAVGSMMLSEGMYPHYVGRHFDNDAIRKELDGTRDYLYLEALITDFRTGPWRKGAGAALIEYARQYCREKGKPILYGDCYSGNNRKLVK</sequence>